<evidence type="ECO:0000313" key="1">
    <source>
        <dbReference type="Proteomes" id="UP000887565"/>
    </source>
</evidence>
<proteinExistence type="predicted"/>
<name>A0A915IYH5_ROMCU</name>
<evidence type="ECO:0000313" key="2">
    <source>
        <dbReference type="WBParaSite" id="nRc.2.0.1.t19261-RA"/>
    </source>
</evidence>
<reference evidence="2" key="1">
    <citation type="submission" date="2022-11" db="UniProtKB">
        <authorList>
            <consortium name="WormBaseParasite"/>
        </authorList>
    </citation>
    <scope>IDENTIFICATION</scope>
</reference>
<sequence length="95" mass="10375">MTTCGSEPIATDYLRPSKATLRKNFHELASGNRDFMQRLLGKKGAVSSGVKDEVALLRCNTSDNLFGAQRKAPFGNKQTVVSLKQGTIKFIKKGT</sequence>
<keyword evidence="1" id="KW-1185">Reference proteome</keyword>
<protein>
    <submittedName>
        <fullName evidence="2">Uncharacterized protein</fullName>
    </submittedName>
</protein>
<dbReference type="WBParaSite" id="nRc.2.0.1.t19261-RA">
    <property type="protein sequence ID" value="nRc.2.0.1.t19261-RA"/>
    <property type="gene ID" value="nRc.2.0.1.g19261"/>
</dbReference>
<dbReference type="AlphaFoldDB" id="A0A915IYH5"/>
<organism evidence="1 2">
    <name type="scientific">Romanomermis culicivorax</name>
    <name type="common">Nematode worm</name>
    <dbReference type="NCBI Taxonomy" id="13658"/>
    <lineage>
        <taxon>Eukaryota</taxon>
        <taxon>Metazoa</taxon>
        <taxon>Ecdysozoa</taxon>
        <taxon>Nematoda</taxon>
        <taxon>Enoplea</taxon>
        <taxon>Dorylaimia</taxon>
        <taxon>Mermithida</taxon>
        <taxon>Mermithoidea</taxon>
        <taxon>Mermithidae</taxon>
        <taxon>Romanomermis</taxon>
    </lineage>
</organism>
<dbReference type="Proteomes" id="UP000887565">
    <property type="component" value="Unplaced"/>
</dbReference>
<accession>A0A915IYH5</accession>